<reference evidence="1" key="1">
    <citation type="submission" date="2022-03" db="EMBL/GenBank/DDBJ databases">
        <authorList>
            <person name="Martin C."/>
        </authorList>
    </citation>
    <scope>NUCLEOTIDE SEQUENCE</scope>
</reference>
<gene>
    <name evidence="1" type="ORF">OFUS_LOCUS17384</name>
</gene>
<feature type="non-terminal residue" evidence="1">
    <location>
        <position position="1"/>
    </location>
</feature>
<evidence type="ECO:0000313" key="2">
    <source>
        <dbReference type="Proteomes" id="UP000749559"/>
    </source>
</evidence>
<proteinExistence type="predicted"/>
<comment type="caution">
    <text evidence="1">The sequence shown here is derived from an EMBL/GenBank/DDBJ whole genome shotgun (WGS) entry which is preliminary data.</text>
</comment>
<accession>A0A8S4PLI3</accession>
<dbReference type="AlphaFoldDB" id="A0A8S4PLI3"/>
<dbReference type="Proteomes" id="UP000749559">
    <property type="component" value="Unassembled WGS sequence"/>
</dbReference>
<feature type="non-terminal residue" evidence="1">
    <location>
        <position position="101"/>
    </location>
</feature>
<keyword evidence="2" id="KW-1185">Reference proteome</keyword>
<sequence>DYINQRPLVQQNGASEMQNVPNMNIPYINNWQQPTQHYFVQSPFLINMQHVSMAANTQLPQLYPTQGAQVTPVQGVHNYPIQRVQGYLAQEPHIWKPNIQV</sequence>
<protein>
    <submittedName>
        <fullName evidence="1">Uncharacterized protein</fullName>
    </submittedName>
</protein>
<dbReference type="EMBL" id="CAIIXF020000008">
    <property type="protein sequence ID" value="CAH1792422.1"/>
    <property type="molecule type" value="Genomic_DNA"/>
</dbReference>
<name>A0A8S4PLI3_OWEFU</name>
<evidence type="ECO:0000313" key="1">
    <source>
        <dbReference type="EMBL" id="CAH1792422.1"/>
    </source>
</evidence>
<organism evidence="1 2">
    <name type="scientific">Owenia fusiformis</name>
    <name type="common">Polychaete worm</name>
    <dbReference type="NCBI Taxonomy" id="6347"/>
    <lineage>
        <taxon>Eukaryota</taxon>
        <taxon>Metazoa</taxon>
        <taxon>Spiralia</taxon>
        <taxon>Lophotrochozoa</taxon>
        <taxon>Annelida</taxon>
        <taxon>Polychaeta</taxon>
        <taxon>Sedentaria</taxon>
        <taxon>Canalipalpata</taxon>
        <taxon>Sabellida</taxon>
        <taxon>Oweniida</taxon>
        <taxon>Oweniidae</taxon>
        <taxon>Owenia</taxon>
    </lineage>
</organism>